<proteinExistence type="predicted"/>
<dbReference type="GO" id="GO:0004553">
    <property type="term" value="F:hydrolase activity, hydrolyzing O-glycosyl compounds"/>
    <property type="evidence" value="ECO:0007669"/>
    <property type="project" value="InterPro"/>
</dbReference>
<evidence type="ECO:0000259" key="2">
    <source>
        <dbReference type="PROSITE" id="PS51766"/>
    </source>
</evidence>
<gene>
    <name evidence="3" type="ORF">AMJ40_03510</name>
</gene>
<accession>A0A0S7WJ82</accession>
<dbReference type="Proteomes" id="UP000051124">
    <property type="component" value="Unassembled WGS sequence"/>
</dbReference>
<name>A0A0S7WJ82_UNCT6</name>
<evidence type="ECO:0000256" key="1">
    <source>
        <dbReference type="SAM" id="MobiDB-lite"/>
    </source>
</evidence>
<dbReference type="SUPFAM" id="SSF49265">
    <property type="entry name" value="Fibronectin type III"/>
    <property type="match status" value="1"/>
</dbReference>
<dbReference type="SUPFAM" id="SSF55486">
    <property type="entry name" value="Metalloproteases ('zincins'), catalytic domain"/>
    <property type="match status" value="2"/>
</dbReference>
<evidence type="ECO:0000313" key="3">
    <source>
        <dbReference type="EMBL" id="KPJ50234.1"/>
    </source>
</evidence>
<evidence type="ECO:0000313" key="4">
    <source>
        <dbReference type="Proteomes" id="UP000051124"/>
    </source>
</evidence>
<dbReference type="InterPro" id="IPR036116">
    <property type="entry name" value="FN3_sf"/>
</dbReference>
<dbReference type="Gene3D" id="1.10.1330.10">
    <property type="entry name" value="Dockerin domain"/>
    <property type="match status" value="1"/>
</dbReference>
<dbReference type="AlphaFoldDB" id="A0A0S7WJ82"/>
<dbReference type="InterPro" id="IPR024079">
    <property type="entry name" value="MetalloPept_cat_dom_sf"/>
</dbReference>
<dbReference type="Pfam" id="PF00404">
    <property type="entry name" value="Dockerin_1"/>
    <property type="match status" value="1"/>
</dbReference>
<dbReference type="Gene3D" id="2.60.40.10">
    <property type="entry name" value="Immunoglobulins"/>
    <property type="match status" value="2"/>
</dbReference>
<feature type="compositionally biased region" description="Pro residues" evidence="1">
    <location>
        <begin position="316"/>
        <end position="325"/>
    </location>
</feature>
<sequence>MTLDDFKRRVLSARESFQSDPQKIKVSERLSNGLDIVFNCDGTVPAPALVALASVATYIESVFTDSVTVSIDIGFADLGSGVLGATGIYFISSHPSWTTTHTCLISDMDSDDIVQNWLPAGSTIPVRYDAGSPTVTDENRCRFAKANYGAVIGSISGKSAEIEFNNTISWDYDPSDGVTGYCFQSVAAHEIGHAIGFVSRAEEWYQPNADILCLDIFRFQYSDYNPDTYAEFSTTPRLVDYNNPNNDHYSDIISAEHWMCDGYPYQASHFRPGFVYGVMLPAIGTGTTFYPDFYKTADLDMFDAIGWNYSQGQPPNELPYPPNSPSPDSGATDVEREADIAWLGGDPDPGDIVTYDVYFEPNDPTPDSVVSAAQYDTYYDPGTLEYATEYYWKIVAHDNHGASTEGPIWNFTTQANLPPHEPGNPYPPDEATEVGVEANLVWTGGDPDPADTVTYDVYFEAGDSTPDELVSEAQSETSYNPGALEYGATYYWQIVSGDNHAHTVEGPIWSFTTLAYACGDCNADGRVTVADATYLVSYIYREGPAPIGPGDVNLDGRITVADATYIVSYVYRGGPPPCEPTRQVRNPRTQR</sequence>
<dbReference type="GO" id="GO:0000272">
    <property type="term" value="P:polysaccharide catabolic process"/>
    <property type="evidence" value="ECO:0007669"/>
    <property type="project" value="InterPro"/>
</dbReference>
<protein>
    <recommendedName>
        <fullName evidence="2">Dockerin domain-containing protein</fullName>
    </recommendedName>
</protein>
<dbReference type="EMBL" id="LIZT01000027">
    <property type="protein sequence ID" value="KPJ50234.1"/>
    <property type="molecule type" value="Genomic_DNA"/>
</dbReference>
<dbReference type="InterPro" id="IPR002105">
    <property type="entry name" value="Dockerin_1_rpt"/>
</dbReference>
<dbReference type="CDD" id="cd14256">
    <property type="entry name" value="Dockerin_I"/>
    <property type="match status" value="1"/>
</dbReference>
<comment type="caution">
    <text evidence="3">The sequence shown here is derived from an EMBL/GenBank/DDBJ whole genome shotgun (WGS) entry which is preliminary data.</text>
</comment>
<feature type="region of interest" description="Disordered" evidence="1">
    <location>
        <begin position="313"/>
        <end position="333"/>
    </location>
</feature>
<dbReference type="Gene3D" id="3.40.390.10">
    <property type="entry name" value="Collagenase (Catalytic Domain)"/>
    <property type="match status" value="1"/>
</dbReference>
<dbReference type="InterPro" id="IPR036439">
    <property type="entry name" value="Dockerin_dom_sf"/>
</dbReference>
<dbReference type="GO" id="GO:0008237">
    <property type="term" value="F:metallopeptidase activity"/>
    <property type="evidence" value="ECO:0007669"/>
    <property type="project" value="InterPro"/>
</dbReference>
<dbReference type="PROSITE" id="PS51766">
    <property type="entry name" value="DOCKERIN"/>
    <property type="match status" value="1"/>
</dbReference>
<reference evidence="3 4" key="1">
    <citation type="journal article" date="2015" name="Microbiome">
        <title>Genomic resolution of linkages in carbon, nitrogen, and sulfur cycling among widespread estuary sediment bacteria.</title>
        <authorList>
            <person name="Baker B.J."/>
            <person name="Lazar C.S."/>
            <person name="Teske A.P."/>
            <person name="Dick G.J."/>
        </authorList>
    </citation>
    <scope>NUCLEOTIDE SEQUENCE [LARGE SCALE GENOMIC DNA]</scope>
    <source>
        <strain evidence="3">DG_26</strain>
    </source>
</reference>
<dbReference type="NCBIfam" id="NF038122">
    <property type="entry name" value="metallo_LGF"/>
    <property type="match status" value="1"/>
</dbReference>
<dbReference type="InterPro" id="IPR013783">
    <property type="entry name" value="Ig-like_fold"/>
</dbReference>
<feature type="domain" description="Dockerin" evidence="2">
    <location>
        <begin position="514"/>
        <end position="577"/>
    </location>
</feature>
<organism evidence="3 4">
    <name type="scientific">candidate division TA06 bacterium DG_26</name>
    <dbReference type="NCBI Taxonomy" id="1703771"/>
    <lineage>
        <taxon>Bacteria</taxon>
        <taxon>Bacteria division TA06</taxon>
    </lineage>
</organism>
<dbReference type="InterPro" id="IPR016134">
    <property type="entry name" value="Dockerin_dom"/>
</dbReference>
<dbReference type="SUPFAM" id="SSF63446">
    <property type="entry name" value="Type I dockerin domain"/>
    <property type="match status" value="1"/>
</dbReference>